<comment type="caution">
    <text evidence="1">The sequence shown here is derived from an EMBL/GenBank/DDBJ whole genome shotgun (WGS) entry which is preliminary data.</text>
</comment>
<sequence length="127" mass="14821">MGAFKYFDLGYTEVFIFDEFLINQIQEGVTITPEHNNTLVNVIEKYFKNKPFVYISNRINSYSVDPITYLGTSSIYNLLAIAIVAEKHLNKKNALYESNFFNKPFKVFDTLSKAMQWVQTIINENRD</sequence>
<organism evidence="1 2">
    <name type="scientific">Patiriisocius hiemis</name>
    <dbReference type="NCBI Taxonomy" id="3075604"/>
    <lineage>
        <taxon>Bacteria</taxon>
        <taxon>Pseudomonadati</taxon>
        <taxon>Bacteroidota</taxon>
        <taxon>Flavobacteriia</taxon>
        <taxon>Flavobacteriales</taxon>
        <taxon>Flavobacteriaceae</taxon>
        <taxon>Patiriisocius</taxon>
    </lineage>
</organism>
<accession>A0ABU2YA94</accession>
<dbReference type="Proteomes" id="UP001254488">
    <property type="component" value="Unassembled WGS sequence"/>
</dbReference>
<evidence type="ECO:0000313" key="2">
    <source>
        <dbReference type="Proteomes" id="UP001254488"/>
    </source>
</evidence>
<dbReference type="EMBL" id="JAVRHZ010000001">
    <property type="protein sequence ID" value="MDT0554771.1"/>
    <property type="molecule type" value="Genomic_DNA"/>
</dbReference>
<evidence type="ECO:0008006" key="3">
    <source>
        <dbReference type="Google" id="ProtNLM"/>
    </source>
</evidence>
<protein>
    <recommendedName>
        <fullName evidence="3">STAS/SEC14 domain-containing protein</fullName>
    </recommendedName>
</protein>
<dbReference type="RefSeq" id="WP_311331728.1">
    <property type="nucleotide sequence ID" value="NZ_JAVRHZ010000001.1"/>
</dbReference>
<reference evidence="1 2" key="1">
    <citation type="submission" date="2023-09" db="EMBL/GenBank/DDBJ databases">
        <authorList>
            <person name="Rey-Velasco X."/>
        </authorList>
    </citation>
    <scope>NUCLEOTIDE SEQUENCE [LARGE SCALE GENOMIC DNA]</scope>
    <source>
        <strain evidence="1 2">W242</strain>
    </source>
</reference>
<name>A0ABU2YA94_9FLAO</name>
<dbReference type="SUPFAM" id="SSF52091">
    <property type="entry name" value="SpoIIaa-like"/>
    <property type="match status" value="1"/>
</dbReference>
<keyword evidence="2" id="KW-1185">Reference proteome</keyword>
<gene>
    <name evidence="1" type="ORF">RM538_02065</name>
</gene>
<proteinExistence type="predicted"/>
<evidence type="ECO:0000313" key="1">
    <source>
        <dbReference type="EMBL" id="MDT0554771.1"/>
    </source>
</evidence>
<dbReference type="InterPro" id="IPR036513">
    <property type="entry name" value="STAS_dom_sf"/>
</dbReference>